<dbReference type="Proteomes" id="UP000610303">
    <property type="component" value="Unassembled WGS sequence"/>
</dbReference>
<dbReference type="GO" id="GO:0004222">
    <property type="term" value="F:metalloendopeptidase activity"/>
    <property type="evidence" value="ECO:0007669"/>
    <property type="project" value="TreeGrafter"/>
</dbReference>
<dbReference type="EMBL" id="BMRJ01000001">
    <property type="protein sequence ID" value="GGR18147.1"/>
    <property type="molecule type" value="Genomic_DNA"/>
</dbReference>
<dbReference type="RefSeq" id="WP_189084078.1">
    <property type="nucleotide sequence ID" value="NZ_BMRJ01000001.1"/>
</dbReference>
<evidence type="ECO:0000313" key="2">
    <source>
        <dbReference type="EMBL" id="GGR18147.1"/>
    </source>
</evidence>
<organism evidence="2 3">
    <name type="scientific">Agromyces mediolanus</name>
    <name type="common">Corynebacterium mediolanum</name>
    <dbReference type="NCBI Taxonomy" id="41986"/>
    <lineage>
        <taxon>Bacteria</taxon>
        <taxon>Bacillati</taxon>
        <taxon>Actinomycetota</taxon>
        <taxon>Actinomycetes</taxon>
        <taxon>Micrococcales</taxon>
        <taxon>Microbacteriaceae</taxon>
        <taxon>Agromyces</taxon>
    </lineage>
</organism>
<dbReference type="PANTHER" id="PTHR21666:SF270">
    <property type="entry name" value="MUREIN HYDROLASE ACTIVATOR ENVC"/>
    <property type="match status" value="1"/>
</dbReference>
<dbReference type="Gene3D" id="2.70.70.10">
    <property type="entry name" value="Glucose Permease (Domain IIA)"/>
    <property type="match status" value="1"/>
</dbReference>
<dbReference type="InterPro" id="IPR050570">
    <property type="entry name" value="Cell_wall_metabolism_enzyme"/>
</dbReference>
<keyword evidence="3" id="KW-1185">Reference proteome</keyword>
<name>A0A918CDK5_AGRME</name>
<dbReference type="InterPro" id="IPR011055">
    <property type="entry name" value="Dup_hybrid_motif"/>
</dbReference>
<proteinExistence type="predicted"/>
<gene>
    <name evidence="2" type="ORF">GCM10010196_09020</name>
</gene>
<evidence type="ECO:0000313" key="3">
    <source>
        <dbReference type="Proteomes" id="UP000610303"/>
    </source>
</evidence>
<comment type="caution">
    <text evidence="2">The sequence shown here is derived from an EMBL/GenBank/DDBJ whole genome shotgun (WGS) entry which is preliminary data.</text>
</comment>
<dbReference type="InterPro" id="IPR016047">
    <property type="entry name" value="M23ase_b-sheet_dom"/>
</dbReference>
<evidence type="ECO:0000259" key="1">
    <source>
        <dbReference type="Pfam" id="PF01551"/>
    </source>
</evidence>
<reference evidence="2" key="1">
    <citation type="journal article" date="2014" name="Int. J. Syst. Evol. Microbiol.">
        <title>Complete genome sequence of Corynebacterium casei LMG S-19264T (=DSM 44701T), isolated from a smear-ripened cheese.</title>
        <authorList>
            <consortium name="US DOE Joint Genome Institute (JGI-PGF)"/>
            <person name="Walter F."/>
            <person name="Albersmeier A."/>
            <person name="Kalinowski J."/>
            <person name="Ruckert C."/>
        </authorList>
    </citation>
    <scope>NUCLEOTIDE SEQUENCE</scope>
    <source>
        <strain evidence="2">JCM 3346</strain>
    </source>
</reference>
<feature type="domain" description="M23ase beta-sheet core" evidence="1">
    <location>
        <begin position="27"/>
        <end position="117"/>
    </location>
</feature>
<protein>
    <recommendedName>
        <fullName evidence="1">M23ase beta-sheet core domain-containing protein</fullName>
    </recommendedName>
</protein>
<sequence>MVQYQHPFSNPDLADGWGSWAGGRSQAHRGLDYPQAADTPIPAVADGTVRHNVWNDALGWVLVIAHADGVFSGYSHMIRQSPLAVGASVARGQIIGNVGNEGTASQGNHLHLTITYTHDGTWNNGDLSVTTDPWMYINARLTGNPTTTPHVRNNNGMSSLFHIQNTDGSHTWALAGDGRGTAAWLQISDVNVANGLAGQHGTAVNLDWGTWQAWKTAYLSKEPVQQ</sequence>
<dbReference type="PANTHER" id="PTHR21666">
    <property type="entry name" value="PEPTIDASE-RELATED"/>
    <property type="match status" value="1"/>
</dbReference>
<dbReference type="Pfam" id="PF01551">
    <property type="entry name" value="Peptidase_M23"/>
    <property type="match status" value="1"/>
</dbReference>
<dbReference type="CDD" id="cd12797">
    <property type="entry name" value="M23_peptidase"/>
    <property type="match status" value="1"/>
</dbReference>
<dbReference type="SUPFAM" id="SSF51261">
    <property type="entry name" value="Duplicated hybrid motif"/>
    <property type="match status" value="1"/>
</dbReference>
<reference evidence="2" key="2">
    <citation type="submission" date="2020-09" db="EMBL/GenBank/DDBJ databases">
        <authorList>
            <person name="Sun Q."/>
            <person name="Ohkuma M."/>
        </authorList>
    </citation>
    <scope>NUCLEOTIDE SEQUENCE</scope>
    <source>
        <strain evidence="2">JCM 3346</strain>
    </source>
</reference>
<dbReference type="AlphaFoldDB" id="A0A918CDK5"/>
<accession>A0A918CDK5</accession>